<feature type="transmembrane region" description="Helical" evidence="11">
    <location>
        <begin position="639"/>
        <end position="659"/>
    </location>
</feature>
<name>A0AAW0EUJ6_9TRYP</name>
<dbReference type="GO" id="GO:0031501">
    <property type="term" value="C:mannosyltransferase complex"/>
    <property type="evidence" value="ECO:0007669"/>
    <property type="project" value="TreeGrafter"/>
</dbReference>
<comment type="pathway">
    <text evidence="2 11">Glycolipid biosynthesis; glycosylphosphatidylinositol-anchor biosynthesis.</text>
</comment>
<dbReference type="GO" id="GO:0005789">
    <property type="term" value="C:endoplasmic reticulum membrane"/>
    <property type="evidence" value="ECO:0007669"/>
    <property type="project" value="UniProtKB-SubCell"/>
</dbReference>
<keyword evidence="4 11" id="KW-0337">GPI-anchor biosynthesis</keyword>
<dbReference type="PANTHER" id="PTHR12468">
    <property type="entry name" value="GPI MANNOSYLTRANSFERASE 2"/>
    <property type="match status" value="1"/>
</dbReference>
<dbReference type="Pfam" id="PF04188">
    <property type="entry name" value="Mannosyl_trans2"/>
    <property type="match status" value="2"/>
</dbReference>
<dbReference type="GO" id="GO:0006506">
    <property type="term" value="P:GPI anchor biosynthetic process"/>
    <property type="evidence" value="ECO:0007669"/>
    <property type="project" value="UniProtKB-KW"/>
</dbReference>
<proteinExistence type="inferred from homology"/>
<evidence type="ECO:0000256" key="8">
    <source>
        <dbReference type="ARBA" id="ARBA00022824"/>
    </source>
</evidence>
<feature type="transmembrane region" description="Helical" evidence="11">
    <location>
        <begin position="245"/>
        <end position="264"/>
    </location>
</feature>
<dbReference type="AlphaFoldDB" id="A0AAW0EUJ6"/>
<protein>
    <recommendedName>
        <fullName evidence="11">GPI mannosyltransferase 2</fullName>
        <ecNumber evidence="11">2.4.1.-</ecNumber>
    </recommendedName>
</protein>
<comment type="function">
    <text evidence="11">Mannosyltransferase involved in glycosylphosphatidylinositol-anchor biosynthesis.</text>
</comment>
<dbReference type="PANTHER" id="PTHR12468:SF2">
    <property type="entry name" value="GPI MANNOSYLTRANSFERASE 2"/>
    <property type="match status" value="1"/>
</dbReference>
<comment type="subcellular location">
    <subcellularLocation>
        <location evidence="1 11">Endoplasmic reticulum membrane</location>
        <topology evidence="1 11">Multi-pass membrane protein</topology>
    </subcellularLocation>
</comment>
<evidence type="ECO:0000256" key="3">
    <source>
        <dbReference type="ARBA" id="ARBA00008698"/>
    </source>
</evidence>
<reference evidence="12 13" key="1">
    <citation type="journal article" date="2021" name="MBio">
        <title>A New Model Trypanosomatid, Novymonas esmeraldas: Genomic Perception of Its 'Candidatus Pandoraea novymonadis' Endosymbiont.</title>
        <authorList>
            <person name="Zakharova A."/>
            <person name="Saura A."/>
            <person name="Butenko A."/>
            <person name="Podesvova L."/>
            <person name="Warmusova S."/>
            <person name="Kostygov A.Y."/>
            <person name="Nenarokova A."/>
            <person name="Lukes J."/>
            <person name="Opperdoes F.R."/>
            <person name="Yurchenko V."/>
        </authorList>
    </citation>
    <scope>NUCLEOTIDE SEQUENCE [LARGE SCALE GENOMIC DNA]</scope>
    <source>
        <strain evidence="12 13">E262AT.01</strain>
    </source>
</reference>
<dbReference type="Proteomes" id="UP001430356">
    <property type="component" value="Unassembled WGS sequence"/>
</dbReference>
<feature type="transmembrane region" description="Helical" evidence="11">
    <location>
        <begin position="146"/>
        <end position="165"/>
    </location>
</feature>
<comment type="similarity">
    <text evidence="3 11">Belongs to the PIGV family.</text>
</comment>
<keyword evidence="13" id="KW-1185">Reference proteome</keyword>
<sequence>MVMLLHPSRACGALCRLLATALEPYSAGSINLLDYLGHCSDSALLAVIVATRLALLLFMWGSREVAPAIFGAPDNSFVFDTGELLYADARLSMVSNWDGVHMFSIAQHGYLYESQIVFFPGLPAIIRGLDLVTRRLVPVLHRIAPVAAYVCAVNVAASGLAGVLLRRLTILTFLGPEAVRSTCRWRSAVASSRSSLARHAAAEATTHYRLLCGMTGTVLDAPDVHAPLPSTAAQARAAARQRRRVVGGATLVWVLTPAMVFTVVVYTESLYALATILGVYLLAWHEPLPLAVQQRIASHLASAPPATATTTAGAAAAADITQLVPLAQQWVVAAGAAAAEAAERGTPDIVSLVREATPGAATCPLQVVWEQRLITGTEAAAVLLFTVAGAFRSNAFTCAGFLIFPLCVQAALPSTHAAQSSAVLAGVSAHRVLAAATASRGSRVDGRLVVRCPTVHHPLQRVPHPLRLLVVALECACLTAPYLAMNYLGYRRFVLRMWDAASAARMGRAFWTLYPTLQERYWGVQLFSAYTFTNMPNVVLALPVAVLTAWCISRVYLSPALANARAAAHRPRTRWQRVCAAVTPYVRSSNVVHLTALLTLALTAMHVQVTNRFVMASPALCWLLGGQLAAQPRSVASQLILLWSAVWIVAGGILFPNHLPWT</sequence>
<evidence type="ECO:0000256" key="5">
    <source>
        <dbReference type="ARBA" id="ARBA00022676"/>
    </source>
</evidence>
<dbReference type="EMBL" id="JAECZO010000085">
    <property type="protein sequence ID" value="KAK7196782.1"/>
    <property type="molecule type" value="Genomic_DNA"/>
</dbReference>
<dbReference type="InterPro" id="IPR007315">
    <property type="entry name" value="PIG-V/Gpi18"/>
</dbReference>
<evidence type="ECO:0000256" key="7">
    <source>
        <dbReference type="ARBA" id="ARBA00022692"/>
    </source>
</evidence>
<organism evidence="12 13">
    <name type="scientific">Novymonas esmeraldas</name>
    <dbReference type="NCBI Taxonomy" id="1808958"/>
    <lineage>
        <taxon>Eukaryota</taxon>
        <taxon>Discoba</taxon>
        <taxon>Euglenozoa</taxon>
        <taxon>Kinetoplastea</taxon>
        <taxon>Metakinetoplastina</taxon>
        <taxon>Trypanosomatida</taxon>
        <taxon>Trypanosomatidae</taxon>
        <taxon>Novymonas</taxon>
    </lineage>
</organism>
<accession>A0AAW0EUJ6</accession>
<evidence type="ECO:0000256" key="1">
    <source>
        <dbReference type="ARBA" id="ARBA00004477"/>
    </source>
</evidence>
<evidence type="ECO:0000256" key="9">
    <source>
        <dbReference type="ARBA" id="ARBA00022989"/>
    </source>
</evidence>
<evidence type="ECO:0000313" key="12">
    <source>
        <dbReference type="EMBL" id="KAK7196782.1"/>
    </source>
</evidence>
<keyword evidence="10 11" id="KW-0472">Membrane</keyword>
<evidence type="ECO:0000256" key="11">
    <source>
        <dbReference type="RuleBase" id="RU363112"/>
    </source>
</evidence>
<evidence type="ECO:0000256" key="10">
    <source>
        <dbReference type="ARBA" id="ARBA00023136"/>
    </source>
</evidence>
<dbReference type="EC" id="2.4.1.-" evidence="11"/>
<dbReference type="GO" id="GO:0000009">
    <property type="term" value="F:alpha-1,6-mannosyltransferase activity"/>
    <property type="evidence" value="ECO:0007669"/>
    <property type="project" value="InterPro"/>
</dbReference>
<keyword evidence="5 11" id="KW-0328">Glycosyltransferase</keyword>
<evidence type="ECO:0000256" key="4">
    <source>
        <dbReference type="ARBA" id="ARBA00022502"/>
    </source>
</evidence>
<comment type="caution">
    <text evidence="12">The sequence shown here is derived from an EMBL/GenBank/DDBJ whole genome shotgun (WGS) entry which is preliminary data.</text>
</comment>
<evidence type="ECO:0000256" key="2">
    <source>
        <dbReference type="ARBA" id="ARBA00004687"/>
    </source>
</evidence>
<keyword evidence="6 11" id="KW-0808">Transferase</keyword>
<dbReference type="GO" id="GO:0004376">
    <property type="term" value="F:GPI mannosyltransferase activity"/>
    <property type="evidence" value="ECO:0007669"/>
    <property type="project" value="InterPro"/>
</dbReference>
<feature type="transmembrane region" description="Helical" evidence="11">
    <location>
        <begin position="468"/>
        <end position="488"/>
    </location>
</feature>
<keyword evidence="8 11" id="KW-0256">Endoplasmic reticulum</keyword>
<keyword evidence="7 11" id="KW-0812">Transmembrane</keyword>
<evidence type="ECO:0000256" key="6">
    <source>
        <dbReference type="ARBA" id="ARBA00022679"/>
    </source>
</evidence>
<gene>
    <name evidence="12" type="ORF">NESM_000618300</name>
</gene>
<keyword evidence="9 11" id="KW-1133">Transmembrane helix</keyword>
<evidence type="ECO:0000313" key="13">
    <source>
        <dbReference type="Proteomes" id="UP001430356"/>
    </source>
</evidence>
<comment type="caution">
    <text evidence="11">Lacks conserved residue(s) required for the propagation of feature annotation.</text>
</comment>